<name>A0A2G9T6G9_TELCI</name>
<reference evidence="1 2" key="1">
    <citation type="submission" date="2015-09" db="EMBL/GenBank/DDBJ databases">
        <title>Draft genome of the parasitic nematode Teladorsagia circumcincta isolate WARC Sus (inbred).</title>
        <authorList>
            <person name="Mitreva M."/>
        </authorList>
    </citation>
    <scope>NUCLEOTIDE SEQUENCE [LARGE SCALE GENOMIC DNA]</scope>
    <source>
        <strain evidence="1 2">S</strain>
    </source>
</reference>
<dbReference type="AlphaFoldDB" id="A0A2G9T6G9"/>
<gene>
    <name evidence="1" type="ORF">TELCIR_25114</name>
</gene>
<proteinExistence type="predicted"/>
<accession>A0A2G9T6G9</accession>
<dbReference type="Proteomes" id="UP000230423">
    <property type="component" value="Unassembled WGS sequence"/>
</dbReference>
<organism evidence="1 2">
    <name type="scientific">Teladorsagia circumcincta</name>
    <name type="common">Brown stomach worm</name>
    <name type="synonym">Ostertagia circumcincta</name>
    <dbReference type="NCBI Taxonomy" id="45464"/>
    <lineage>
        <taxon>Eukaryota</taxon>
        <taxon>Metazoa</taxon>
        <taxon>Ecdysozoa</taxon>
        <taxon>Nematoda</taxon>
        <taxon>Chromadorea</taxon>
        <taxon>Rhabditida</taxon>
        <taxon>Rhabditina</taxon>
        <taxon>Rhabditomorpha</taxon>
        <taxon>Strongyloidea</taxon>
        <taxon>Trichostrongylidae</taxon>
        <taxon>Teladorsagia</taxon>
    </lineage>
</organism>
<dbReference type="EMBL" id="KZ410866">
    <property type="protein sequence ID" value="PIO53546.1"/>
    <property type="molecule type" value="Genomic_DNA"/>
</dbReference>
<keyword evidence="2" id="KW-1185">Reference proteome</keyword>
<sequence length="136" mass="15674">MRVKSIRGQWQNWHDRYGGEADVRRRDGRTDGPAGKRHQTSVEHVLLKDMQLWAIIGNFDGGLISWLSAETMKRSRGKSSKKVGIPKHTVEFTGHDIRGPTNLQIRDSRCNGKWRRCYRCCPRVKTQVSRREGSSI</sequence>
<evidence type="ECO:0000313" key="2">
    <source>
        <dbReference type="Proteomes" id="UP000230423"/>
    </source>
</evidence>
<evidence type="ECO:0000313" key="1">
    <source>
        <dbReference type="EMBL" id="PIO53546.1"/>
    </source>
</evidence>
<protein>
    <submittedName>
        <fullName evidence="1">Uncharacterized protein</fullName>
    </submittedName>
</protein>